<organism evidence="1">
    <name type="scientific">uncultured Desulfobacterium sp</name>
    <dbReference type="NCBI Taxonomy" id="201089"/>
    <lineage>
        <taxon>Bacteria</taxon>
        <taxon>Pseudomonadati</taxon>
        <taxon>Thermodesulfobacteriota</taxon>
        <taxon>Desulfobacteria</taxon>
        <taxon>Desulfobacterales</taxon>
        <taxon>Desulfobacteriaceae</taxon>
        <taxon>Desulfobacterium</taxon>
        <taxon>environmental samples</taxon>
    </lineage>
</organism>
<dbReference type="EMBL" id="OJIN01000006">
    <property type="protein sequence ID" value="SPD71782.1"/>
    <property type="molecule type" value="Genomic_DNA"/>
</dbReference>
<proteinExistence type="predicted"/>
<sequence length="35" mass="4326">MSEGLFRHNFEFLIVNIELKRDIIFKELCINRRKC</sequence>
<accession>A0A445MQT8</accession>
<gene>
    <name evidence="1" type="ORF">PITCH_A1030001</name>
</gene>
<dbReference type="AlphaFoldDB" id="A0A445MQT8"/>
<reference evidence="1" key="1">
    <citation type="submission" date="2018-01" db="EMBL/GenBank/DDBJ databases">
        <authorList>
            <person name="Regsiter A."/>
            <person name="William W."/>
        </authorList>
    </citation>
    <scope>NUCLEOTIDE SEQUENCE</scope>
    <source>
        <strain evidence="1">TRIP AH-1</strain>
    </source>
</reference>
<evidence type="ECO:0000313" key="1">
    <source>
        <dbReference type="EMBL" id="SPD71782.1"/>
    </source>
</evidence>
<protein>
    <submittedName>
        <fullName evidence="1">Uncharacterized protein</fullName>
    </submittedName>
</protein>
<name>A0A445MQT8_9BACT</name>